<evidence type="ECO:0000256" key="8">
    <source>
        <dbReference type="ARBA" id="ARBA00023027"/>
    </source>
</evidence>
<dbReference type="RefSeq" id="WP_110045631.1">
    <property type="nucleotide sequence ID" value="NZ_CP054609.1"/>
</dbReference>
<evidence type="ECO:0000256" key="10">
    <source>
        <dbReference type="HAMAP-Rule" id="MF_00244"/>
    </source>
</evidence>
<evidence type="ECO:0000313" key="13">
    <source>
        <dbReference type="Proteomes" id="UP000246635"/>
    </source>
</evidence>
<evidence type="ECO:0000256" key="2">
    <source>
        <dbReference type="ARBA" id="ARBA00005019"/>
    </source>
</evidence>
<dbReference type="NCBIfam" id="TIGR00482">
    <property type="entry name" value="nicotinate (nicotinamide) nucleotide adenylyltransferase"/>
    <property type="match status" value="1"/>
</dbReference>
<dbReference type="OrthoDB" id="5295945at2"/>
<evidence type="ECO:0000256" key="3">
    <source>
        <dbReference type="ARBA" id="ARBA00022642"/>
    </source>
</evidence>
<dbReference type="NCBIfam" id="NF000840">
    <property type="entry name" value="PRK00071.1-3"/>
    <property type="match status" value="1"/>
</dbReference>
<evidence type="ECO:0000256" key="7">
    <source>
        <dbReference type="ARBA" id="ARBA00022840"/>
    </source>
</evidence>
<comment type="function">
    <text evidence="1 10">Catalyzes the reversible adenylation of nicotinate mononucleotide (NaMN) to nicotinic acid adenine dinucleotide (NaAD).</text>
</comment>
<dbReference type="PANTHER" id="PTHR39321:SF3">
    <property type="entry name" value="PHOSPHOPANTETHEINE ADENYLYLTRANSFERASE"/>
    <property type="match status" value="1"/>
</dbReference>
<comment type="caution">
    <text evidence="12">The sequence shown here is derived from an EMBL/GenBank/DDBJ whole genome shotgun (WGS) entry which is preliminary data.</text>
</comment>
<feature type="domain" description="Cytidyltransferase-like" evidence="11">
    <location>
        <begin position="6"/>
        <end position="169"/>
    </location>
</feature>
<dbReference type="UniPathway" id="UPA00253">
    <property type="reaction ID" value="UER00332"/>
</dbReference>
<organism evidence="12 13">
    <name type="scientific">Paenibacillus cellulosilyticus</name>
    <dbReference type="NCBI Taxonomy" id="375489"/>
    <lineage>
        <taxon>Bacteria</taxon>
        <taxon>Bacillati</taxon>
        <taxon>Bacillota</taxon>
        <taxon>Bacilli</taxon>
        <taxon>Bacillales</taxon>
        <taxon>Paenibacillaceae</taxon>
        <taxon>Paenibacillus</taxon>
    </lineage>
</organism>
<proteinExistence type="inferred from homology"/>
<dbReference type="InterPro" id="IPR014729">
    <property type="entry name" value="Rossmann-like_a/b/a_fold"/>
</dbReference>
<dbReference type="NCBIfam" id="NF000841">
    <property type="entry name" value="PRK00071.1-4"/>
    <property type="match status" value="1"/>
</dbReference>
<keyword evidence="7 10" id="KW-0067">ATP-binding</keyword>
<dbReference type="CDD" id="cd02165">
    <property type="entry name" value="NMNAT"/>
    <property type="match status" value="1"/>
</dbReference>
<dbReference type="AlphaFoldDB" id="A0A2V2YS63"/>
<comment type="catalytic activity">
    <reaction evidence="9 10">
        <text>nicotinate beta-D-ribonucleotide + ATP + H(+) = deamido-NAD(+) + diphosphate</text>
        <dbReference type="Rhea" id="RHEA:22860"/>
        <dbReference type="ChEBI" id="CHEBI:15378"/>
        <dbReference type="ChEBI" id="CHEBI:30616"/>
        <dbReference type="ChEBI" id="CHEBI:33019"/>
        <dbReference type="ChEBI" id="CHEBI:57502"/>
        <dbReference type="ChEBI" id="CHEBI:58437"/>
        <dbReference type="EC" id="2.7.7.18"/>
    </reaction>
</comment>
<dbReference type="PANTHER" id="PTHR39321">
    <property type="entry name" value="NICOTINATE-NUCLEOTIDE ADENYLYLTRANSFERASE-RELATED"/>
    <property type="match status" value="1"/>
</dbReference>
<evidence type="ECO:0000256" key="9">
    <source>
        <dbReference type="ARBA" id="ARBA00048721"/>
    </source>
</evidence>
<comment type="pathway">
    <text evidence="2 10">Cofactor biosynthesis; NAD(+) biosynthesis; deamido-NAD(+) from nicotinate D-ribonucleotide: step 1/1.</text>
</comment>
<evidence type="ECO:0000256" key="4">
    <source>
        <dbReference type="ARBA" id="ARBA00022679"/>
    </source>
</evidence>
<evidence type="ECO:0000256" key="1">
    <source>
        <dbReference type="ARBA" id="ARBA00002324"/>
    </source>
</evidence>
<keyword evidence="5 10" id="KW-0548">Nucleotidyltransferase</keyword>
<dbReference type="Proteomes" id="UP000246635">
    <property type="component" value="Unassembled WGS sequence"/>
</dbReference>
<dbReference type="GO" id="GO:0009435">
    <property type="term" value="P:NAD+ biosynthetic process"/>
    <property type="evidence" value="ECO:0007669"/>
    <property type="project" value="UniProtKB-UniRule"/>
</dbReference>
<evidence type="ECO:0000256" key="6">
    <source>
        <dbReference type="ARBA" id="ARBA00022741"/>
    </source>
</evidence>
<dbReference type="Pfam" id="PF01467">
    <property type="entry name" value="CTP_transf_like"/>
    <property type="match status" value="1"/>
</dbReference>
<keyword evidence="6 10" id="KW-0547">Nucleotide-binding</keyword>
<dbReference type="InterPro" id="IPR004821">
    <property type="entry name" value="Cyt_trans-like"/>
</dbReference>
<evidence type="ECO:0000259" key="11">
    <source>
        <dbReference type="Pfam" id="PF01467"/>
    </source>
</evidence>
<dbReference type="GO" id="GO:0004515">
    <property type="term" value="F:nicotinate-nucleotide adenylyltransferase activity"/>
    <property type="evidence" value="ECO:0007669"/>
    <property type="project" value="UniProtKB-UniRule"/>
</dbReference>
<reference evidence="12 13" key="1">
    <citation type="submission" date="2018-05" db="EMBL/GenBank/DDBJ databases">
        <title>Genomic Encyclopedia of Type Strains, Phase III (KMG-III): the genomes of soil and plant-associated and newly described type strains.</title>
        <authorList>
            <person name="Whitman W."/>
        </authorList>
    </citation>
    <scope>NUCLEOTIDE SEQUENCE [LARGE SCALE GENOMIC DNA]</scope>
    <source>
        <strain evidence="12 13">CECT 5696</strain>
    </source>
</reference>
<evidence type="ECO:0000256" key="5">
    <source>
        <dbReference type="ARBA" id="ARBA00022695"/>
    </source>
</evidence>
<dbReference type="EC" id="2.7.7.18" evidence="10"/>
<accession>A0A2V2YS63</accession>
<comment type="similarity">
    <text evidence="10">Belongs to the NadD family.</text>
</comment>
<dbReference type="HAMAP" id="MF_00244">
    <property type="entry name" value="NaMN_adenylyltr"/>
    <property type="match status" value="1"/>
</dbReference>
<keyword evidence="4 10" id="KW-0808">Transferase</keyword>
<keyword evidence="8 10" id="KW-0520">NAD</keyword>
<dbReference type="EMBL" id="QGTQ01000018">
    <property type="protein sequence ID" value="PWV98417.1"/>
    <property type="molecule type" value="Genomic_DNA"/>
</dbReference>
<protein>
    <recommendedName>
        <fullName evidence="10">Probable nicotinate-nucleotide adenylyltransferase</fullName>
        <ecNumber evidence="10">2.7.7.18</ecNumber>
    </recommendedName>
    <alternativeName>
        <fullName evidence="10">Deamido-NAD(+) diphosphorylase</fullName>
    </alternativeName>
    <alternativeName>
        <fullName evidence="10">Deamido-NAD(+) pyrophosphorylase</fullName>
    </alternativeName>
    <alternativeName>
        <fullName evidence="10">Nicotinate mononucleotide adenylyltransferase</fullName>
        <shortName evidence="10">NaMN adenylyltransferase</shortName>
    </alternativeName>
</protein>
<dbReference type="NCBIfam" id="TIGR00125">
    <property type="entry name" value="cyt_tran_rel"/>
    <property type="match status" value="1"/>
</dbReference>
<keyword evidence="3 10" id="KW-0662">Pyridine nucleotide biosynthesis</keyword>
<sequence length="200" mass="22828">MKQIGIMGGTFDPIHIGHLLAAETALDACQLDEVWFIPTNVPPLKEGVQGADAEMRLRLVRLAIAGEPRFKAHPIELERGGVSYSFDTISELMEREPGCTFAYIIGSDRIHDLPKWHRIDELAERIRFIGVERPGEPVQLNRLPEHLRHRVTLVEMPPMGISSTDIRRRRMAGRSIRYLVPEPVYSEITKEGLYEPRRND</sequence>
<name>A0A2V2YS63_9BACL</name>
<evidence type="ECO:0000313" key="12">
    <source>
        <dbReference type="EMBL" id="PWV98417.1"/>
    </source>
</evidence>
<gene>
    <name evidence="10" type="primary">nadD</name>
    <name evidence="12" type="ORF">DFQ01_11852</name>
</gene>
<dbReference type="GO" id="GO:0005524">
    <property type="term" value="F:ATP binding"/>
    <property type="evidence" value="ECO:0007669"/>
    <property type="project" value="UniProtKB-KW"/>
</dbReference>
<dbReference type="Gene3D" id="3.40.50.620">
    <property type="entry name" value="HUPs"/>
    <property type="match status" value="1"/>
</dbReference>
<dbReference type="SUPFAM" id="SSF52374">
    <property type="entry name" value="Nucleotidylyl transferase"/>
    <property type="match status" value="1"/>
</dbReference>
<dbReference type="InterPro" id="IPR005248">
    <property type="entry name" value="NadD/NMNAT"/>
</dbReference>
<keyword evidence="13" id="KW-1185">Reference proteome</keyword>